<keyword evidence="2 5" id="KW-0812">Transmembrane</keyword>
<sequence length="81" mass="9228">IALPLETLISLVYWPIFLYDPSLILPPPPAVKLTLSSDLSLHLFPALLLWTDHIFFSSGLDISNAIWIIILFTMLYSSWIE</sequence>
<evidence type="ECO:0000256" key="5">
    <source>
        <dbReference type="SAM" id="Phobius"/>
    </source>
</evidence>
<keyword evidence="3 5" id="KW-1133">Transmembrane helix</keyword>
<name>F4RUW1_MELLP</name>
<dbReference type="RefSeq" id="XP_007412877.1">
    <property type="nucleotide sequence ID" value="XM_007412815.1"/>
</dbReference>
<feature type="non-terminal residue" evidence="6">
    <location>
        <position position="1"/>
    </location>
</feature>
<feature type="non-terminal residue" evidence="6">
    <location>
        <position position="81"/>
    </location>
</feature>
<keyword evidence="7" id="KW-1185">Reference proteome</keyword>
<evidence type="ECO:0000256" key="1">
    <source>
        <dbReference type="ARBA" id="ARBA00004127"/>
    </source>
</evidence>
<reference evidence="7" key="1">
    <citation type="journal article" date="2011" name="Proc. Natl. Acad. Sci. U.S.A.">
        <title>Obligate biotrophy features unraveled by the genomic analysis of rust fungi.</title>
        <authorList>
            <person name="Duplessis S."/>
            <person name="Cuomo C.A."/>
            <person name="Lin Y.-C."/>
            <person name="Aerts A."/>
            <person name="Tisserant E."/>
            <person name="Veneault-Fourrey C."/>
            <person name="Joly D.L."/>
            <person name="Hacquard S."/>
            <person name="Amselem J."/>
            <person name="Cantarel B.L."/>
            <person name="Chiu R."/>
            <person name="Coutinho P.M."/>
            <person name="Feau N."/>
            <person name="Field M."/>
            <person name="Frey P."/>
            <person name="Gelhaye E."/>
            <person name="Goldberg J."/>
            <person name="Grabherr M.G."/>
            <person name="Kodira C.D."/>
            <person name="Kohler A."/>
            <person name="Kuees U."/>
            <person name="Lindquist E.A."/>
            <person name="Lucas S.M."/>
            <person name="Mago R."/>
            <person name="Mauceli E."/>
            <person name="Morin E."/>
            <person name="Murat C."/>
            <person name="Pangilinan J.L."/>
            <person name="Park R."/>
            <person name="Pearson M."/>
            <person name="Quesneville H."/>
            <person name="Rouhier N."/>
            <person name="Sakthikumar S."/>
            <person name="Salamov A.A."/>
            <person name="Schmutz J."/>
            <person name="Selles B."/>
            <person name="Shapiro H."/>
            <person name="Tanguay P."/>
            <person name="Tuskan G.A."/>
            <person name="Henrissat B."/>
            <person name="Van de Peer Y."/>
            <person name="Rouze P."/>
            <person name="Ellis J.G."/>
            <person name="Dodds P.N."/>
            <person name="Schein J.E."/>
            <person name="Zhong S."/>
            <person name="Hamelin R.C."/>
            <person name="Grigoriev I.V."/>
            <person name="Szabo L.J."/>
            <person name="Martin F."/>
        </authorList>
    </citation>
    <scope>NUCLEOTIDE SEQUENCE [LARGE SCALE GENOMIC DNA]</scope>
    <source>
        <strain evidence="7">98AG31 / pathotype 3-4-7</strain>
    </source>
</reference>
<proteinExistence type="predicted"/>
<dbReference type="EMBL" id="GL883122">
    <property type="protein sequence ID" value="EGG03763.1"/>
    <property type="molecule type" value="Genomic_DNA"/>
</dbReference>
<protein>
    <submittedName>
        <fullName evidence="6">Uncharacterized protein</fullName>
    </submittedName>
</protein>
<gene>
    <name evidence="6" type="ORF">MELLADRAFT_30503</name>
</gene>
<accession>F4RUW1</accession>
<evidence type="ECO:0000256" key="4">
    <source>
        <dbReference type="ARBA" id="ARBA00023136"/>
    </source>
</evidence>
<evidence type="ECO:0000313" key="6">
    <source>
        <dbReference type="EMBL" id="EGG03763.1"/>
    </source>
</evidence>
<dbReference type="VEuPathDB" id="FungiDB:MELLADRAFT_30503"/>
<dbReference type="InParanoid" id="F4RUW1"/>
<keyword evidence="4 5" id="KW-0472">Membrane</keyword>
<dbReference type="HOGENOM" id="CLU_2580300_0_0_1"/>
<dbReference type="AlphaFoldDB" id="F4RUW1"/>
<evidence type="ECO:0000256" key="3">
    <source>
        <dbReference type="ARBA" id="ARBA00022989"/>
    </source>
</evidence>
<dbReference type="GO" id="GO:0016020">
    <property type="term" value="C:membrane"/>
    <property type="evidence" value="ECO:0007669"/>
    <property type="project" value="InterPro"/>
</dbReference>
<comment type="subcellular location">
    <subcellularLocation>
        <location evidence="1">Endomembrane system</location>
        <topology evidence="1">Multi-pass membrane protein</topology>
    </subcellularLocation>
</comment>
<organism evidence="7">
    <name type="scientific">Melampsora larici-populina (strain 98AG31 / pathotype 3-4-7)</name>
    <name type="common">Poplar leaf rust fungus</name>
    <dbReference type="NCBI Taxonomy" id="747676"/>
    <lineage>
        <taxon>Eukaryota</taxon>
        <taxon>Fungi</taxon>
        <taxon>Dikarya</taxon>
        <taxon>Basidiomycota</taxon>
        <taxon>Pucciniomycotina</taxon>
        <taxon>Pucciniomycetes</taxon>
        <taxon>Pucciniales</taxon>
        <taxon>Melampsoraceae</taxon>
        <taxon>Melampsora</taxon>
    </lineage>
</organism>
<dbReference type="Pfam" id="PF04750">
    <property type="entry name" value="Far-17a_AIG1"/>
    <property type="match status" value="1"/>
</dbReference>
<dbReference type="GeneID" id="18927108"/>
<dbReference type="GO" id="GO:0012505">
    <property type="term" value="C:endomembrane system"/>
    <property type="evidence" value="ECO:0007669"/>
    <property type="project" value="UniProtKB-SubCell"/>
</dbReference>
<dbReference type="Proteomes" id="UP000001072">
    <property type="component" value="Unassembled WGS sequence"/>
</dbReference>
<dbReference type="KEGG" id="mlr:MELLADRAFT_30503"/>
<evidence type="ECO:0000256" key="2">
    <source>
        <dbReference type="ARBA" id="ARBA00022692"/>
    </source>
</evidence>
<evidence type="ECO:0000313" key="7">
    <source>
        <dbReference type="Proteomes" id="UP000001072"/>
    </source>
</evidence>
<dbReference type="InterPro" id="IPR006838">
    <property type="entry name" value="ADTRP_AIG1"/>
</dbReference>
<feature type="transmembrane region" description="Helical" evidence="5">
    <location>
        <begin position="62"/>
        <end position="80"/>
    </location>
</feature>
<dbReference type="OrthoDB" id="2499708at2759"/>